<dbReference type="InterPro" id="IPR013783">
    <property type="entry name" value="Ig-like_fold"/>
</dbReference>
<feature type="transmembrane region" description="Helical" evidence="1">
    <location>
        <begin position="21"/>
        <end position="44"/>
    </location>
</feature>
<dbReference type="EMBL" id="BSBO01000012">
    <property type="protein sequence ID" value="GLG04214.1"/>
    <property type="molecule type" value="Genomic_DNA"/>
</dbReference>
<dbReference type="SUPFAM" id="SSF88713">
    <property type="entry name" value="Glycoside hydrolase/deacetylase"/>
    <property type="match status" value="1"/>
</dbReference>
<gene>
    <name evidence="3" type="ORF">Selli1_13880</name>
    <name evidence="4" type="ORF">Selli2_33110</name>
</gene>
<dbReference type="AlphaFoldDB" id="A0A9W6CG04"/>
<dbReference type="InterPro" id="IPR002509">
    <property type="entry name" value="NODB_dom"/>
</dbReference>
<reference evidence="4 6" key="5">
    <citation type="journal article" date="2023" name="Int. J. Syst. Evol. Microbiol.">
        <title>Sellimonas catena sp. nov., isolated from human faeces.</title>
        <authorList>
            <person name="Hisatomi A."/>
            <person name="Ohkuma M."/>
            <person name="Sakamoto M."/>
        </authorList>
    </citation>
    <scope>NUCLEOTIDE SEQUENCE</scope>
    <source>
        <strain evidence="3 6">12EGH17</strain>
        <strain evidence="4">18CBH55</strain>
    </source>
</reference>
<keyword evidence="1" id="KW-0472">Membrane</keyword>
<evidence type="ECO:0000313" key="3">
    <source>
        <dbReference type="EMBL" id="GLG04214.1"/>
    </source>
</evidence>
<protein>
    <recommendedName>
        <fullName evidence="2">NodB homology domain-containing protein</fullName>
    </recommendedName>
</protein>
<reference evidence="4" key="4">
    <citation type="submission" date="2022-11" db="EMBL/GenBank/DDBJ databases">
        <title>Draft genome sequence of Sellimonas catena strain 18CBH55.</title>
        <authorList>
            <person name="Hisatomi A."/>
            <person name="Ohkuma M."/>
            <person name="Sakamoto M."/>
        </authorList>
    </citation>
    <scope>NUCLEOTIDE SEQUENCE</scope>
    <source>
        <strain evidence="4">18CBH55</strain>
    </source>
</reference>
<proteinExistence type="predicted"/>
<name>A0A9W6CG04_9FIRM</name>
<reference evidence="3" key="2">
    <citation type="submission" date="2022-11" db="EMBL/GenBank/DDBJ databases">
        <title>Draft genome sequence of Sellimonas catena strain 12EGH17.</title>
        <authorList>
            <person name="Hisatomi A."/>
            <person name="Ohkuma M."/>
            <person name="Sakamoto M."/>
        </authorList>
    </citation>
    <scope>NUCLEOTIDE SEQUENCE</scope>
    <source>
        <strain evidence="3">12EGH17</strain>
    </source>
</reference>
<dbReference type="InterPro" id="IPR011330">
    <property type="entry name" value="Glyco_hydro/deAcase_b/a-brl"/>
</dbReference>
<evidence type="ECO:0000259" key="2">
    <source>
        <dbReference type="PROSITE" id="PS51677"/>
    </source>
</evidence>
<dbReference type="GO" id="GO:0005975">
    <property type="term" value="P:carbohydrate metabolic process"/>
    <property type="evidence" value="ECO:0007669"/>
    <property type="project" value="InterPro"/>
</dbReference>
<evidence type="ECO:0000313" key="4">
    <source>
        <dbReference type="EMBL" id="GLG91884.1"/>
    </source>
</evidence>
<dbReference type="Gene3D" id="2.60.40.10">
    <property type="entry name" value="Immunoglobulins"/>
    <property type="match status" value="1"/>
</dbReference>
<dbReference type="CDD" id="cd10944">
    <property type="entry name" value="CE4_SmPgdA_like"/>
    <property type="match status" value="1"/>
</dbReference>
<dbReference type="Proteomes" id="UP001145094">
    <property type="component" value="Unassembled WGS sequence"/>
</dbReference>
<dbReference type="PROSITE" id="PS51677">
    <property type="entry name" value="NODB"/>
    <property type="match status" value="1"/>
</dbReference>
<dbReference type="PANTHER" id="PTHR10587">
    <property type="entry name" value="GLYCOSYL TRANSFERASE-RELATED"/>
    <property type="match status" value="1"/>
</dbReference>
<dbReference type="EMBL" id="BSCH01000029">
    <property type="protein sequence ID" value="GLG91884.1"/>
    <property type="molecule type" value="Genomic_DNA"/>
</dbReference>
<dbReference type="Pfam" id="PF01522">
    <property type="entry name" value="Polysacc_deac_1"/>
    <property type="match status" value="1"/>
</dbReference>
<dbReference type="InterPro" id="IPR032179">
    <property type="entry name" value="Cry22Aa_Ig-like"/>
</dbReference>
<organism evidence="4 5">
    <name type="scientific">Sellimonas catena</name>
    <dbReference type="NCBI Taxonomy" id="2994035"/>
    <lineage>
        <taxon>Bacteria</taxon>
        <taxon>Bacillati</taxon>
        <taxon>Bacillota</taxon>
        <taxon>Clostridia</taxon>
        <taxon>Lachnospirales</taxon>
        <taxon>Lachnospiraceae</taxon>
        <taxon>Sellimonas</taxon>
    </lineage>
</organism>
<feature type="domain" description="NodB homology" evidence="2">
    <location>
        <begin position="274"/>
        <end position="465"/>
    </location>
</feature>
<dbReference type="Gene3D" id="3.20.20.370">
    <property type="entry name" value="Glycoside hydrolase/deacetylase"/>
    <property type="match status" value="1"/>
</dbReference>
<evidence type="ECO:0000313" key="5">
    <source>
        <dbReference type="Proteomes" id="UP001145094"/>
    </source>
</evidence>
<keyword evidence="1" id="KW-0812">Transmembrane</keyword>
<sequence>MRKVMKEHRKRSNVKEERKRQLFIRIGLTVLILLVLAGAGGFLYTFTHPLKLKGGVIEHEMGEAFDPMDQIKKVWFGKPEEVSVKSSVDISKEGDYPIVYTWRNHSEKAVVKVRDTTPPDLEVKDYTTDMTEEIKPEMFVEKTEDLSDVTVRFAEEGSWDEEGNYTVEILAEDASGNQTVKDAVLTRKKDTQKPEIQGVQDLTVKQGKVLDFSQGVTVTDDMDPSPSLEIHSENVDLAVPGSYQAVYTAKDRSGNQEEIVQNITVEANPEWDEKIVYLTFDDGPSDNTKKILDILDQYKVKGTFFVTGNNQKKNDLIRLAYEKGHSIGLHTYTHDYASVYASEENYFKDLQEISDMVENVTGEKSCLIRFPGGSSNTISKKYVPGLMTRLTKAVQEKGYQYFDWNCDSTDASGNNVPEEKLVAEATSSCAKHINILMHDTDAKDTTVKALPKIIEHYRKLGYAFKGLTIDSYAPHHHVNN</sequence>
<keyword evidence="6" id="KW-1185">Reference proteome</keyword>
<dbReference type="GO" id="GO:0016810">
    <property type="term" value="F:hydrolase activity, acting on carbon-nitrogen (but not peptide) bonds"/>
    <property type="evidence" value="ECO:0007669"/>
    <property type="project" value="InterPro"/>
</dbReference>
<reference evidence="4" key="3">
    <citation type="submission" date="2022-11" db="EMBL/GenBank/DDBJ databases">
        <title>Draft genome sequence of Sellimonas catena strain 18CBH55.</title>
        <authorList>
            <person name="Atsushi H."/>
            <person name="Moriya O."/>
            <person name="Mitsuo S."/>
        </authorList>
    </citation>
    <scope>NUCLEOTIDE SEQUENCE</scope>
    <source>
        <strain evidence="4">18CBH55</strain>
    </source>
</reference>
<keyword evidence="1" id="KW-1133">Transmembrane helix</keyword>
<dbReference type="Pfam" id="PF16403">
    <property type="entry name" value="Bact_surface_Ig-like"/>
    <property type="match status" value="1"/>
</dbReference>
<comment type="caution">
    <text evidence="4">The sequence shown here is derived from an EMBL/GenBank/DDBJ whole genome shotgun (WGS) entry which is preliminary data.</text>
</comment>
<dbReference type="InterPro" id="IPR050248">
    <property type="entry name" value="Polysacc_deacetylase_ArnD"/>
</dbReference>
<evidence type="ECO:0000313" key="6">
    <source>
        <dbReference type="Proteomes" id="UP001145145"/>
    </source>
</evidence>
<reference evidence="3" key="1">
    <citation type="submission" date="2022-11" db="EMBL/GenBank/DDBJ databases">
        <title>Draft genome sequence of Sellimonas catena strain 12EGH17.</title>
        <authorList>
            <person name="Atsushi H."/>
            <person name="Moriya O."/>
            <person name="Mitsuo S."/>
        </authorList>
    </citation>
    <scope>NUCLEOTIDE SEQUENCE</scope>
    <source>
        <strain evidence="3">12EGH17</strain>
    </source>
</reference>
<dbReference type="RefSeq" id="WP_118637753.1">
    <property type="nucleotide sequence ID" value="NZ_BSBO01000012.1"/>
</dbReference>
<evidence type="ECO:0000256" key="1">
    <source>
        <dbReference type="SAM" id="Phobius"/>
    </source>
</evidence>
<dbReference type="PANTHER" id="PTHR10587:SF125">
    <property type="entry name" value="POLYSACCHARIDE DEACETYLASE YHEN-RELATED"/>
    <property type="match status" value="1"/>
</dbReference>
<accession>A0A9W6CG04</accession>
<dbReference type="Proteomes" id="UP001145145">
    <property type="component" value="Unassembled WGS sequence"/>
</dbReference>